<proteinExistence type="predicted"/>
<evidence type="ECO:0000313" key="1">
    <source>
        <dbReference type="EMBL" id="QCI64332.1"/>
    </source>
</evidence>
<accession>A0A4D7B895</accession>
<dbReference type="RefSeq" id="WP_136959786.1">
    <property type="nucleotide sequence ID" value="NZ_CP039690.1"/>
</dbReference>
<protein>
    <submittedName>
        <fullName evidence="1">GIY-YIG nuclease family protein</fullName>
    </submittedName>
</protein>
<dbReference type="Gene3D" id="3.40.1440.10">
    <property type="entry name" value="GIY-YIG endonuclease"/>
    <property type="match status" value="1"/>
</dbReference>
<dbReference type="EMBL" id="CP039690">
    <property type="protein sequence ID" value="QCI64332.1"/>
    <property type="molecule type" value="Genomic_DNA"/>
</dbReference>
<dbReference type="CDD" id="cd10451">
    <property type="entry name" value="GIY-YIG_LuxR_like"/>
    <property type="match status" value="1"/>
</dbReference>
<dbReference type="InterPro" id="IPR035901">
    <property type="entry name" value="GIY-YIG_endonuc_sf"/>
</dbReference>
<gene>
    <name evidence="1" type="ORF">E8M01_08845</name>
</gene>
<keyword evidence="2" id="KW-1185">Reference proteome</keyword>
<dbReference type="OrthoDB" id="7270972at2"/>
<dbReference type="AlphaFoldDB" id="A0A4D7B895"/>
<dbReference type="SUPFAM" id="SSF82771">
    <property type="entry name" value="GIY-YIG endonuclease"/>
    <property type="match status" value="1"/>
</dbReference>
<sequence length="111" mass="12513">MRGQDRKAAIAAYKERKGVVGIYLVRCLATGEVWVGQSPNLDTVQNRIRFTLRFGSNTHRGLQKAWRDHGEEGLAFEIVETLADEESTYVRNAVLKERAAHWRSTLGAEAI</sequence>
<dbReference type="Proteomes" id="UP000298781">
    <property type="component" value="Chromosome"/>
</dbReference>
<reference evidence="1 2" key="1">
    <citation type="submission" date="2019-04" db="EMBL/GenBank/DDBJ databases">
        <title>Phreatobacter aquaticus sp. nov.</title>
        <authorList>
            <person name="Choi A."/>
        </authorList>
    </citation>
    <scope>NUCLEOTIDE SEQUENCE [LARGE SCALE GENOMIC DNA]</scope>
    <source>
        <strain evidence="1 2">KCTC 52518</strain>
    </source>
</reference>
<name>A0A4D7B895_9HYPH</name>
<evidence type="ECO:0000313" key="2">
    <source>
        <dbReference type="Proteomes" id="UP000298781"/>
    </source>
</evidence>
<organism evidence="1 2">
    <name type="scientific">Phreatobacter stygius</name>
    <dbReference type="NCBI Taxonomy" id="1940610"/>
    <lineage>
        <taxon>Bacteria</taxon>
        <taxon>Pseudomonadati</taxon>
        <taxon>Pseudomonadota</taxon>
        <taxon>Alphaproteobacteria</taxon>
        <taxon>Hyphomicrobiales</taxon>
        <taxon>Phreatobacteraceae</taxon>
        <taxon>Phreatobacter</taxon>
    </lineage>
</organism>
<dbReference type="KEGG" id="pstg:E8M01_08845"/>